<proteinExistence type="inferred from homology"/>
<dbReference type="GO" id="GO:0004401">
    <property type="term" value="F:histidinol-phosphatase activity"/>
    <property type="evidence" value="ECO:0007669"/>
    <property type="project" value="UniProtKB-EC"/>
</dbReference>
<dbReference type="Gene3D" id="3.40.190.80">
    <property type="match status" value="1"/>
</dbReference>
<keyword evidence="8 12" id="KW-0460">Magnesium</keyword>
<dbReference type="GO" id="GO:0000105">
    <property type="term" value="P:L-histidine biosynthetic process"/>
    <property type="evidence" value="ECO:0007669"/>
    <property type="project" value="TreeGrafter"/>
</dbReference>
<keyword evidence="7 13" id="KW-0378">Hydrolase</keyword>
<evidence type="ECO:0000256" key="8">
    <source>
        <dbReference type="ARBA" id="ARBA00022842"/>
    </source>
</evidence>
<dbReference type="SUPFAM" id="SSF56655">
    <property type="entry name" value="Carbohydrate phosphatase"/>
    <property type="match status" value="1"/>
</dbReference>
<comment type="function">
    <text evidence="11">Catalyzes the dephosphorylation of histidinol-phosphate to histidinol, the direct precursor of histidine.</text>
</comment>
<comment type="cofactor">
    <cofactor evidence="1 12">
        <name>Mg(2+)</name>
        <dbReference type="ChEBI" id="CHEBI:18420"/>
    </cofactor>
</comment>
<reference evidence="13 14" key="1">
    <citation type="submission" date="2020-07" db="EMBL/GenBank/DDBJ databases">
        <title>Sequencing the genomes of 1000 actinobacteria strains.</title>
        <authorList>
            <person name="Klenk H.-P."/>
        </authorList>
    </citation>
    <scope>NUCLEOTIDE SEQUENCE [LARGE SCALE GENOMIC DNA]</scope>
    <source>
        <strain evidence="13 14">DSM 103164</strain>
    </source>
</reference>
<evidence type="ECO:0000256" key="5">
    <source>
        <dbReference type="ARBA" id="ARBA00021697"/>
    </source>
</evidence>
<dbReference type="Proteomes" id="UP000527616">
    <property type="component" value="Unassembled WGS sequence"/>
</dbReference>
<organism evidence="13 14">
    <name type="scientific">Naumannella cuiyingiana</name>
    <dbReference type="NCBI Taxonomy" id="1347891"/>
    <lineage>
        <taxon>Bacteria</taxon>
        <taxon>Bacillati</taxon>
        <taxon>Actinomycetota</taxon>
        <taxon>Actinomycetes</taxon>
        <taxon>Propionibacteriales</taxon>
        <taxon>Propionibacteriaceae</taxon>
        <taxon>Naumannella</taxon>
    </lineage>
</organism>
<accession>A0A7Z0D6I2</accession>
<dbReference type="PANTHER" id="PTHR43200">
    <property type="entry name" value="PHOSPHATASE"/>
    <property type="match status" value="1"/>
</dbReference>
<sequence length="280" mass="30198">MAGERRGETRTGEATNADSRGLIEDMRVAHMLADNADAISLDRFRASDLRVDAKPDLTEVTDADIAVEEAVRAVLRKARPRDAVHGEELADTGHGPRRWVIDPIDGTRNYVRGVPVWATLIALFDGDEVVLGCVSAPALGRRWWASRGGGAYTGKSFRSPTECRVSELTRIEDASLSYSDVAGWVATPHGQPFVDLMRRCWRTRAYGDFWSYMLVAEGAVDIACEPELALHDMAACSIIVTEAGGRFGNVAGADGPVGPGALATNGRLHDAVVAQLAPRE</sequence>
<evidence type="ECO:0000313" key="13">
    <source>
        <dbReference type="EMBL" id="NYI69750.1"/>
    </source>
</evidence>
<evidence type="ECO:0000256" key="1">
    <source>
        <dbReference type="ARBA" id="ARBA00001946"/>
    </source>
</evidence>
<comment type="similarity">
    <text evidence="3">Belongs to the inositol monophosphatase superfamily.</text>
</comment>
<evidence type="ECO:0000256" key="3">
    <source>
        <dbReference type="ARBA" id="ARBA00009759"/>
    </source>
</evidence>
<evidence type="ECO:0000256" key="9">
    <source>
        <dbReference type="ARBA" id="ARBA00033209"/>
    </source>
</evidence>
<dbReference type="Pfam" id="PF00459">
    <property type="entry name" value="Inositol_P"/>
    <property type="match status" value="1"/>
</dbReference>
<dbReference type="PANTHER" id="PTHR43200:SF6">
    <property type="entry name" value="3'(2'),5'-BISPHOSPHATE NUCLEOTIDASE"/>
    <property type="match status" value="1"/>
</dbReference>
<dbReference type="PROSITE" id="PS00629">
    <property type="entry name" value="IMP_1"/>
    <property type="match status" value="1"/>
</dbReference>
<dbReference type="EMBL" id="JACBZS010000001">
    <property type="protein sequence ID" value="NYI69750.1"/>
    <property type="molecule type" value="Genomic_DNA"/>
</dbReference>
<evidence type="ECO:0000256" key="7">
    <source>
        <dbReference type="ARBA" id="ARBA00022801"/>
    </source>
</evidence>
<dbReference type="AlphaFoldDB" id="A0A7Z0D6I2"/>
<feature type="binding site" evidence="12">
    <location>
        <position position="87"/>
    </location>
    <ligand>
        <name>Mg(2+)</name>
        <dbReference type="ChEBI" id="CHEBI:18420"/>
        <label>1</label>
        <note>catalytic</note>
    </ligand>
</feature>
<evidence type="ECO:0000256" key="6">
    <source>
        <dbReference type="ARBA" id="ARBA00022723"/>
    </source>
</evidence>
<evidence type="ECO:0000256" key="11">
    <source>
        <dbReference type="ARBA" id="ARBA00053547"/>
    </source>
</evidence>
<dbReference type="FunFam" id="3.30.540.10:FF:000003">
    <property type="entry name" value="Inositol-1-monophosphatase"/>
    <property type="match status" value="1"/>
</dbReference>
<keyword evidence="14" id="KW-1185">Reference proteome</keyword>
<protein>
    <recommendedName>
        <fullName evidence="5">Histidinol-phosphatase</fullName>
        <ecNumber evidence="4">3.1.3.15</ecNumber>
    </recommendedName>
    <alternativeName>
        <fullName evidence="9">Histidinol-phosphate phosphatase</fullName>
    </alternativeName>
</protein>
<evidence type="ECO:0000256" key="2">
    <source>
        <dbReference type="ARBA" id="ARBA00004970"/>
    </source>
</evidence>
<feature type="binding site" evidence="12">
    <location>
        <position position="105"/>
    </location>
    <ligand>
        <name>Mg(2+)</name>
        <dbReference type="ChEBI" id="CHEBI:18420"/>
        <label>1</label>
        <note>catalytic</note>
    </ligand>
</feature>
<dbReference type="PRINTS" id="PR00377">
    <property type="entry name" value="IMPHPHTASES"/>
</dbReference>
<comment type="catalytic activity">
    <reaction evidence="10">
        <text>L-histidinol phosphate + H2O = L-histidinol + phosphate</text>
        <dbReference type="Rhea" id="RHEA:14465"/>
        <dbReference type="ChEBI" id="CHEBI:15377"/>
        <dbReference type="ChEBI" id="CHEBI:43474"/>
        <dbReference type="ChEBI" id="CHEBI:57699"/>
        <dbReference type="ChEBI" id="CHEBI:57980"/>
        <dbReference type="EC" id="3.1.3.15"/>
    </reaction>
</comment>
<keyword evidence="6 12" id="KW-0479">Metal-binding</keyword>
<dbReference type="EC" id="3.1.3.15" evidence="4"/>
<dbReference type="InterPro" id="IPR051090">
    <property type="entry name" value="Inositol_monoP_superfamily"/>
</dbReference>
<evidence type="ECO:0000313" key="14">
    <source>
        <dbReference type="Proteomes" id="UP000527616"/>
    </source>
</evidence>
<dbReference type="InterPro" id="IPR000760">
    <property type="entry name" value="Inositol_monophosphatase-like"/>
</dbReference>
<comment type="pathway">
    <text evidence="2">Amino-acid biosynthesis; L-histidine biosynthesis; L-histidine from 5-phospho-alpha-D-ribose 1-diphosphate: step 8/9.</text>
</comment>
<comment type="caution">
    <text evidence="13">The sequence shown here is derived from an EMBL/GenBank/DDBJ whole genome shotgun (WGS) entry which is preliminary data.</text>
</comment>
<feature type="binding site" evidence="12">
    <location>
        <position position="232"/>
    </location>
    <ligand>
        <name>Mg(2+)</name>
        <dbReference type="ChEBI" id="CHEBI:18420"/>
        <label>1</label>
        <note>catalytic</note>
    </ligand>
</feature>
<name>A0A7Z0D6I2_9ACTN</name>
<dbReference type="GO" id="GO:0046872">
    <property type="term" value="F:metal ion binding"/>
    <property type="evidence" value="ECO:0007669"/>
    <property type="project" value="UniProtKB-KW"/>
</dbReference>
<dbReference type="InterPro" id="IPR020583">
    <property type="entry name" value="Inositol_monoP_metal-BS"/>
</dbReference>
<feature type="binding site" evidence="12">
    <location>
        <position position="104"/>
    </location>
    <ligand>
        <name>Mg(2+)</name>
        <dbReference type="ChEBI" id="CHEBI:18420"/>
        <label>1</label>
        <note>catalytic</note>
    </ligand>
</feature>
<evidence type="ECO:0000256" key="12">
    <source>
        <dbReference type="PIRSR" id="PIRSR600760-2"/>
    </source>
</evidence>
<feature type="binding site" evidence="12">
    <location>
        <position position="102"/>
    </location>
    <ligand>
        <name>Mg(2+)</name>
        <dbReference type="ChEBI" id="CHEBI:18420"/>
        <label>1</label>
        <note>catalytic</note>
    </ligand>
</feature>
<evidence type="ECO:0000256" key="10">
    <source>
        <dbReference type="ARBA" id="ARBA00049158"/>
    </source>
</evidence>
<evidence type="ECO:0000256" key="4">
    <source>
        <dbReference type="ARBA" id="ARBA00013085"/>
    </source>
</evidence>
<gene>
    <name evidence="13" type="ORF">GGQ54_000310</name>
</gene>
<dbReference type="Gene3D" id="3.30.540.10">
    <property type="entry name" value="Fructose-1,6-Bisphosphatase, subunit A, domain 1"/>
    <property type="match status" value="1"/>
</dbReference>